<keyword evidence="2" id="KW-0539">Nucleus</keyword>
<dbReference type="PANTHER" id="PTHR13361:SF1">
    <property type="entry name" value="WW DOMAIN-BINDING PROTEIN 11"/>
    <property type="match status" value="1"/>
</dbReference>
<feature type="transmembrane region" description="Helical" evidence="4">
    <location>
        <begin position="6"/>
        <end position="25"/>
    </location>
</feature>
<feature type="region of interest" description="Disordered" evidence="3">
    <location>
        <begin position="217"/>
        <end position="313"/>
    </location>
</feature>
<evidence type="ECO:0000313" key="7">
    <source>
        <dbReference type="Proteomes" id="UP001445076"/>
    </source>
</evidence>
<evidence type="ECO:0000313" key="6">
    <source>
        <dbReference type="EMBL" id="KAK8732845.1"/>
    </source>
</evidence>
<keyword evidence="7" id="KW-1185">Reference proteome</keyword>
<dbReference type="Proteomes" id="UP001445076">
    <property type="component" value="Unassembled WGS sequence"/>
</dbReference>
<evidence type="ECO:0000256" key="2">
    <source>
        <dbReference type="ARBA" id="ARBA00023242"/>
    </source>
</evidence>
<feature type="compositionally biased region" description="Basic and acidic residues" evidence="3">
    <location>
        <begin position="645"/>
        <end position="679"/>
    </location>
</feature>
<evidence type="ECO:0000256" key="1">
    <source>
        <dbReference type="ARBA" id="ARBA00004123"/>
    </source>
</evidence>
<dbReference type="AlphaFoldDB" id="A0AAW0WPS7"/>
<feature type="compositionally biased region" description="Acidic residues" evidence="3">
    <location>
        <begin position="260"/>
        <end position="274"/>
    </location>
</feature>
<protein>
    <recommendedName>
        <fullName evidence="5">Wbp11/ELF5/Saf1 N-terminal domain-containing protein</fullName>
    </recommendedName>
</protein>
<organism evidence="6 7">
    <name type="scientific">Cherax quadricarinatus</name>
    <name type="common">Australian red claw crayfish</name>
    <dbReference type="NCBI Taxonomy" id="27406"/>
    <lineage>
        <taxon>Eukaryota</taxon>
        <taxon>Metazoa</taxon>
        <taxon>Ecdysozoa</taxon>
        <taxon>Arthropoda</taxon>
        <taxon>Crustacea</taxon>
        <taxon>Multicrustacea</taxon>
        <taxon>Malacostraca</taxon>
        <taxon>Eumalacostraca</taxon>
        <taxon>Eucarida</taxon>
        <taxon>Decapoda</taxon>
        <taxon>Pleocyemata</taxon>
        <taxon>Astacidea</taxon>
        <taxon>Parastacoidea</taxon>
        <taxon>Parastacidae</taxon>
        <taxon>Cherax</taxon>
    </lineage>
</organism>
<keyword evidence="4" id="KW-0472">Membrane</keyword>
<feature type="domain" description="Wbp11/ELF5/Saf1 N-terminal" evidence="5">
    <location>
        <begin position="43"/>
        <end position="125"/>
    </location>
</feature>
<feature type="compositionally biased region" description="Basic and acidic residues" evidence="3">
    <location>
        <begin position="351"/>
        <end position="360"/>
    </location>
</feature>
<feature type="compositionally biased region" description="Pro residues" evidence="3">
    <location>
        <begin position="445"/>
        <end position="455"/>
    </location>
</feature>
<accession>A0AAW0WPS7</accession>
<feature type="compositionally biased region" description="Low complexity" evidence="3">
    <location>
        <begin position="387"/>
        <end position="405"/>
    </location>
</feature>
<feature type="compositionally biased region" description="Polar residues" evidence="3">
    <location>
        <begin position="302"/>
        <end position="313"/>
    </location>
</feature>
<evidence type="ECO:0000256" key="4">
    <source>
        <dbReference type="SAM" id="Phobius"/>
    </source>
</evidence>
<comment type="subcellular location">
    <subcellularLocation>
        <location evidence="1">Nucleus</location>
    </subcellularLocation>
</comment>
<feature type="compositionally biased region" description="Pro residues" evidence="3">
    <location>
        <begin position="176"/>
        <end position="195"/>
    </location>
</feature>
<feature type="compositionally biased region" description="Pro residues" evidence="3">
    <location>
        <begin position="411"/>
        <end position="426"/>
    </location>
</feature>
<dbReference type="GO" id="GO:0005681">
    <property type="term" value="C:spliceosomal complex"/>
    <property type="evidence" value="ECO:0007669"/>
    <property type="project" value="TreeGrafter"/>
</dbReference>
<gene>
    <name evidence="6" type="ORF">OTU49_006958</name>
</gene>
<feature type="compositionally biased region" description="Basic and acidic residues" evidence="3">
    <location>
        <begin position="597"/>
        <end position="607"/>
    </location>
</feature>
<name>A0AAW0WPS7_CHEQU</name>
<dbReference type="PANTHER" id="PTHR13361">
    <property type="entry name" value="WW DOMAIN-BINDING PROTEIN 11"/>
    <property type="match status" value="1"/>
</dbReference>
<feature type="region of interest" description="Disordered" evidence="3">
    <location>
        <begin position="173"/>
        <end position="195"/>
    </location>
</feature>
<keyword evidence="4" id="KW-0812">Transmembrane</keyword>
<keyword evidence="4" id="KW-1133">Transmembrane helix</keyword>
<feature type="compositionally biased region" description="Acidic residues" evidence="3">
    <location>
        <begin position="238"/>
        <end position="248"/>
    </location>
</feature>
<evidence type="ECO:0000259" key="5">
    <source>
        <dbReference type="Pfam" id="PF09429"/>
    </source>
</evidence>
<feature type="non-terminal residue" evidence="6">
    <location>
        <position position="1"/>
    </location>
</feature>
<evidence type="ECO:0000256" key="3">
    <source>
        <dbReference type="SAM" id="MobiDB-lite"/>
    </source>
</evidence>
<feature type="region of interest" description="Disordered" evidence="3">
    <location>
        <begin position="351"/>
        <end position="613"/>
    </location>
</feature>
<dbReference type="GO" id="GO:0006396">
    <property type="term" value="P:RNA processing"/>
    <property type="evidence" value="ECO:0007669"/>
    <property type="project" value="InterPro"/>
</dbReference>
<feature type="region of interest" description="Disordered" evidence="3">
    <location>
        <begin position="636"/>
        <end position="679"/>
    </location>
</feature>
<dbReference type="EMBL" id="JARKIK010000056">
    <property type="protein sequence ID" value="KAK8732845.1"/>
    <property type="molecule type" value="Genomic_DNA"/>
</dbReference>
<feature type="compositionally biased region" description="Pro residues" evidence="3">
    <location>
        <begin position="218"/>
        <end position="235"/>
    </location>
</feature>
<dbReference type="InterPro" id="IPR019007">
    <property type="entry name" value="Wbp11/ELF5/Saf1_N"/>
</dbReference>
<feature type="compositionally biased region" description="Pro residues" evidence="3">
    <location>
        <begin position="484"/>
        <end position="583"/>
    </location>
</feature>
<dbReference type="Pfam" id="PF09429">
    <property type="entry name" value="Wbp11"/>
    <property type="match status" value="1"/>
</dbReference>
<proteinExistence type="predicted"/>
<feature type="compositionally biased region" description="Pro residues" evidence="3">
    <location>
        <begin position="370"/>
        <end position="386"/>
    </location>
</feature>
<sequence length="679" mass="74756">DIHNTNNQVLFIVWLSQLFNFFLIFPYRQGAMGRRSINTTKSGKYMNPTDQARKEARKRELKKNKKQRQMVRAAVLKGKDPSQIIMEMEKIDSMEYNVEVPPALSEKVLKDKRKKLRETLDRVLKLYERENPEYWVEIRRMEGDYEKKRQALIEYFESVRHAQAVTVDEIPLPNLDMPPVPDESMPDLPPPPEIVPLPVPNAHMVPSHSILKKMSAYVPPPAEPKKPPGCPPTLPPDLSDDEEEEQAMETEPAPPVTEKEDNEEDGKEDDDETEEKDKSQPRSRTIRFEDGEDSDEEKDTRVTITNSKGLTSLQTKLLQMSGQDIDDFMRETEVLFREKEAERKADLRARLDKLYDDEPPRPNLQQPILSVPPPQTRGPPGTPVVLPPGAAASSQPTPTSQSITQVTYLPSAPPPATVPVSGPPGVPHVALPVAPPGTTLSTPPTTVPLIPPGVTPTPIQSTPNVVPSGHPAGPLGSSSVIPLVIPPSVPPVAPPGAPPTGPPGAPPGAPPLMFRPPPPMRSGLPPPLGVRPPPGPPPQGMPPRLPNMRMPPPMPPRLPMRPPGIPPGMPPPGMPPRGLPPVHNPNVLSAGPQLIPRPREDDKKHSATIEAKPQIRNLSADVTRFLPTALRVKREDRKKLGKAQTDIKEMGGGKAEETDRKPTKDDAYSQFMREMEGLL</sequence>
<reference evidence="6 7" key="1">
    <citation type="journal article" date="2024" name="BMC Genomics">
        <title>Genome assembly of redclaw crayfish (Cherax quadricarinatus) provides insights into its immune adaptation and hypoxia tolerance.</title>
        <authorList>
            <person name="Liu Z."/>
            <person name="Zheng J."/>
            <person name="Li H."/>
            <person name="Fang K."/>
            <person name="Wang S."/>
            <person name="He J."/>
            <person name="Zhou D."/>
            <person name="Weng S."/>
            <person name="Chi M."/>
            <person name="Gu Z."/>
            <person name="He J."/>
            <person name="Li F."/>
            <person name="Wang M."/>
        </authorList>
    </citation>
    <scope>NUCLEOTIDE SEQUENCE [LARGE SCALE GENOMIC DNA]</scope>
    <source>
        <strain evidence="6">ZL_2023a</strain>
    </source>
</reference>
<comment type="caution">
    <text evidence="6">The sequence shown here is derived from an EMBL/GenBank/DDBJ whole genome shotgun (WGS) entry which is preliminary data.</text>
</comment>